<evidence type="ECO:0000313" key="1">
    <source>
        <dbReference type="Proteomes" id="UP000036681"/>
    </source>
</evidence>
<accession>A0A0M3HKI6</accession>
<protein>
    <submittedName>
        <fullName evidence="2">DUF4242 domain-containing protein</fullName>
    </submittedName>
</protein>
<dbReference type="Proteomes" id="UP000036681">
    <property type="component" value="Unplaced"/>
</dbReference>
<dbReference type="Gene3D" id="2.130.10.10">
    <property type="entry name" value="YVTN repeat-like/Quinoprotein amine dehydrogenase"/>
    <property type="match status" value="1"/>
</dbReference>
<name>A0A0M3HKI6_ASCLU</name>
<dbReference type="WBParaSite" id="ALUE_0000203101-mRNA-1">
    <property type="protein sequence ID" value="ALUE_0000203101-mRNA-1"/>
    <property type="gene ID" value="ALUE_0000203101"/>
</dbReference>
<evidence type="ECO:0000313" key="2">
    <source>
        <dbReference type="WBParaSite" id="ALUE_0000203101-mRNA-1"/>
    </source>
</evidence>
<dbReference type="InterPro" id="IPR015943">
    <property type="entry name" value="WD40/YVTN_repeat-like_dom_sf"/>
</dbReference>
<organism evidence="1 2">
    <name type="scientific">Ascaris lumbricoides</name>
    <name type="common">Giant roundworm</name>
    <dbReference type="NCBI Taxonomy" id="6252"/>
    <lineage>
        <taxon>Eukaryota</taxon>
        <taxon>Metazoa</taxon>
        <taxon>Ecdysozoa</taxon>
        <taxon>Nematoda</taxon>
        <taxon>Chromadorea</taxon>
        <taxon>Rhabditida</taxon>
        <taxon>Spirurina</taxon>
        <taxon>Ascaridomorpha</taxon>
        <taxon>Ascaridoidea</taxon>
        <taxon>Ascarididae</taxon>
        <taxon>Ascaris</taxon>
    </lineage>
</organism>
<dbReference type="AlphaFoldDB" id="A0A0M3HKI6"/>
<sequence length="37" mass="4063">MDTYVNLAPIRDMVVINADGQQQVITCSGAFKVGLFF</sequence>
<reference evidence="2" key="1">
    <citation type="submission" date="2017-02" db="UniProtKB">
        <authorList>
            <consortium name="WormBaseParasite"/>
        </authorList>
    </citation>
    <scope>IDENTIFICATION</scope>
</reference>
<keyword evidence="1" id="KW-1185">Reference proteome</keyword>
<proteinExistence type="predicted"/>